<feature type="compositionally biased region" description="Basic and acidic residues" evidence="1">
    <location>
        <begin position="8"/>
        <end position="25"/>
    </location>
</feature>
<dbReference type="EMBL" id="NMUH01001790">
    <property type="protein sequence ID" value="MQL95403.1"/>
    <property type="molecule type" value="Genomic_DNA"/>
</dbReference>
<feature type="region of interest" description="Disordered" evidence="1">
    <location>
        <begin position="1"/>
        <end position="151"/>
    </location>
</feature>
<feature type="compositionally biased region" description="Basic residues" evidence="1">
    <location>
        <begin position="135"/>
        <end position="145"/>
    </location>
</feature>
<dbReference type="PROSITE" id="PS50090">
    <property type="entry name" value="MYB_LIKE"/>
    <property type="match status" value="3"/>
</dbReference>
<keyword evidence="4" id="KW-1185">Reference proteome</keyword>
<reference evidence="3" key="1">
    <citation type="submission" date="2017-07" db="EMBL/GenBank/DDBJ databases">
        <title>Taro Niue Genome Assembly and Annotation.</title>
        <authorList>
            <person name="Atibalentja N."/>
            <person name="Keating K."/>
            <person name="Fields C.J."/>
        </authorList>
    </citation>
    <scope>NUCLEOTIDE SEQUENCE</scope>
    <source>
        <strain evidence="3">Niue_2</strain>
        <tissue evidence="3">Leaf</tissue>
    </source>
</reference>
<feature type="domain" description="Myb-like" evidence="2">
    <location>
        <begin position="323"/>
        <end position="391"/>
    </location>
</feature>
<feature type="compositionally biased region" description="Polar residues" evidence="1">
    <location>
        <begin position="62"/>
        <end position="78"/>
    </location>
</feature>
<evidence type="ECO:0000259" key="2">
    <source>
        <dbReference type="PROSITE" id="PS50090"/>
    </source>
</evidence>
<comment type="caution">
    <text evidence="3">The sequence shown here is derived from an EMBL/GenBank/DDBJ whole genome shotgun (WGS) entry which is preliminary data.</text>
</comment>
<feature type="domain" description="Myb-like" evidence="2">
    <location>
        <begin position="393"/>
        <end position="446"/>
    </location>
</feature>
<feature type="domain" description="Myb-like" evidence="2">
    <location>
        <begin position="280"/>
        <end position="322"/>
    </location>
</feature>
<accession>A0A843VT57</accession>
<evidence type="ECO:0000256" key="1">
    <source>
        <dbReference type="SAM" id="MobiDB-lite"/>
    </source>
</evidence>
<dbReference type="SMART" id="SM00717">
    <property type="entry name" value="SANT"/>
    <property type="match status" value="3"/>
</dbReference>
<sequence>ATKRLKHIAKDERIAEEDSSHGSHDGKRRKKNFEEEHSPSSGKANKKKKKARDELTELGETKLSNVSDTGLGTGNKPTVTIEETAGNDNCRMQSSSVSGDEKKTRKKKKTKDGRDNGMNISAEGNSSTEITDKNKRTRNARKRSKVSADEITSSVGNLDVSHTSTTAETKKKVKKVKFSGHVEVFPTTDDAKSNDQANEIRLVQGKRFSKEEDEMIKQAVFDYIEEMHLGEDGLNMVLKCRSHRQIKDCWKEIGAALPWRRSQSIYWRAHTLFQRSEIRKWEPEELDLVRRYYKEHGPKWKEMAELLGKHRVHVKDTWRRIKLTNRKTGNWSQEEYQALFDLVNVDLQLKAFEEKKTKHGMLRENISWGAISRKLDTRHEASCCMKWYKQLTSPMVTQGLWADTDDYRLIDALLKLDASCMEDVEWDSLLEHRSGEICLRRWKQMVRHIGGHRERSFMEQAELLATRYCPNMLEFRARSTQNCGGRDHGDDLEAE</sequence>
<dbReference type="PANTHER" id="PTHR47430">
    <property type="entry name" value="GB|AAC33480.1"/>
    <property type="match status" value="1"/>
</dbReference>
<dbReference type="Proteomes" id="UP000652761">
    <property type="component" value="Unassembled WGS sequence"/>
</dbReference>
<name>A0A843VT57_COLES</name>
<proteinExistence type="predicted"/>
<feature type="compositionally biased region" description="Polar residues" evidence="1">
    <location>
        <begin position="86"/>
        <end position="98"/>
    </location>
</feature>
<dbReference type="InterPro" id="IPR001005">
    <property type="entry name" value="SANT/Myb"/>
</dbReference>
<organism evidence="3 4">
    <name type="scientific">Colocasia esculenta</name>
    <name type="common">Wild taro</name>
    <name type="synonym">Arum esculentum</name>
    <dbReference type="NCBI Taxonomy" id="4460"/>
    <lineage>
        <taxon>Eukaryota</taxon>
        <taxon>Viridiplantae</taxon>
        <taxon>Streptophyta</taxon>
        <taxon>Embryophyta</taxon>
        <taxon>Tracheophyta</taxon>
        <taxon>Spermatophyta</taxon>
        <taxon>Magnoliopsida</taxon>
        <taxon>Liliopsida</taxon>
        <taxon>Araceae</taxon>
        <taxon>Aroideae</taxon>
        <taxon>Colocasieae</taxon>
        <taxon>Colocasia</taxon>
    </lineage>
</organism>
<dbReference type="SUPFAM" id="SSF46689">
    <property type="entry name" value="Homeodomain-like"/>
    <property type="match status" value="2"/>
</dbReference>
<dbReference type="PANTHER" id="PTHR47430:SF4">
    <property type="entry name" value="GB|AAC33480.1"/>
    <property type="match status" value="1"/>
</dbReference>
<evidence type="ECO:0000313" key="3">
    <source>
        <dbReference type="EMBL" id="MQL95403.1"/>
    </source>
</evidence>
<evidence type="ECO:0000313" key="4">
    <source>
        <dbReference type="Proteomes" id="UP000652761"/>
    </source>
</evidence>
<feature type="non-terminal residue" evidence="3">
    <location>
        <position position="1"/>
    </location>
</feature>
<dbReference type="Pfam" id="PF13921">
    <property type="entry name" value="Myb_DNA-bind_6"/>
    <property type="match status" value="1"/>
</dbReference>
<dbReference type="AlphaFoldDB" id="A0A843VT57"/>
<dbReference type="OrthoDB" id="39591at2759"/>
<protein>
    <recommendedName>
        <fullName evidence="2">Myb-like domain-containing protein</fullName>
    </recommendedName>
</protein>
<feature type="compositionally biased region" description="Polar residues" evidence="1">
    <location>
        <begin position="118"/>
        <end position="129"/>
    </location>
</feature>
<gene>
    <name evidence="3" type="ORF">Taro_028073</name>
</gene>
<dbReference type="Gene3D" id="1.10.10.60">
    <property type="entry name" value="Homeodomain-like"/>
    <property type="match status" value="2"/>
</dbReference>
<dbReference type="InterPro" id="IPR009057">
    <property type="entry name" value="Homeodomain-like_sf"/>
</dbReference>